<dbReference type="InterPro" id="IPR010730">
    <property type="entry name" value="HET"/>
</dbReference>
<organism evidence="2 3">
    <name type="scientific">Sordaria brevicollis</name>
    <dbReference type="NCBI Taxonomy" id="83679"/>
    <lineage>
        <taxon>Eukaryota</taxon>
        <taxon>Fungi</taxon>
        <taxon>Dikarya</taxon>
        <taxon>Ascomycota</taxon>
        <taxon>Pezizomycotina</taxon>
        <taxon>Sordariomycetes</taxon>
        <taxon>Sordariomycetidae</taxon>
        <taxon>Sordariales</taxon>
        <taxon>Sordariaceae</taxon>
        <taxon>Sordaria</taxon>
    </lineage>
</organism>
<evidence type="ECO:0000313" key="3">
    <source>
        <dbReference type="Proteomes" id="UP001281003"/>
    </source>
</evidence>
<dbReference type="PANTHER" id="PTHR24148">
    <property type="entry name" value="ANKYRIN REPEAT DOMAIN-CONTAINING PROTEIN 39 HOMOLOG-RELATED"/>
    <property type="match status" value="1"/>
</dbReference>
<feature type="domain" description="Heterokaryon incompatibility" evidence="1">
    <location>
        <begin position="133"/>
        <end position="325"/>
    </location>
</feature>
<dbReference type="InterPro" id="IPR052895">
    <property type="entry name" value="HetReg/Transcr_Mod"/>
</dbReference>
<reference evidence="2" key="2">
    <citation type="submission" date="2023-07" db="EMBL/GenBank/DDBJ databases">
        <authorList>
            <consortium name="Lawrence Berkeley National Laboratory"/>
            <person name="Haridas S."/>
            <person name="Hensen N."/>
            <person name="Bonometti L."/>
            <person name="Westerberg I."/>
            <person name="Brannstrom I.O."/>
            <person name="Guillou S."/>
            <person name="Cros-Aarteil S."/>
            <person name="Calhoun S."/>
            <person name="Kuo A."/>
            <person name="Mondo S."/>
            <person name="Pangilinan J."/>
            <person name="Riley R."/>
            <person name="LaButti K."/>
            <person name="Andreopoulos B."/>
            <person name="Lipzen A."/>
            <person name="Chen C."/>
            <person name="Yanf M."/>
            <person name="Daum C."/>
            <person name="Ng V."/>
            <person name="Clum A."/>
            <person name="Steindorff A."/>
            <person name="Ohm R."/>
            <person name="Martin F."/>
            <person name="Silar P."/>
            <person name="Natvig D."/>
            <person name="Lalanne C."/>
            <person name="Gautier V."/>
            <person name="Ament-velasquez S.L."/>
            <person name="Kruys A."/>
            <person name="Hutchinson M.I."/>
            <person name="Powell A.J."/>
            <person name="Barry K."/>
            <person name="Miller A.N."/>
            <person name="Grigoriev I.V."/>
            <person name="Debuchy R."/>
            <person name="Gladieux P."/>
            <person name="Thoren M.H."/>
            <person name="Johannesson H."/>
        </authorList>
    </citation>
    <scope>NUCLEOTIDE SEQUENCE</scope>
    <source>
        <strain evidence="2">FGSC 1904</strain>
    </source>
</reference>
<comment type="caution">
    <text evidence="2">The sequence shown here is derived from an EMBL/GenBank/DDBJ whole genome shotgun (WGS) entry which is preliminary data.</text>
</comment>
<gene>
    <name evidence="2" type="ORF">B0T20DRAFT_8422</name>
</gene>
<reference evidence="2" key="1">
    <citation type="journal article" date="2023" name="Mol. Phylogenet. Evol.">
        <title>Genome-scale phylogeny and comparative genomics of the fungal order Sordariales.</title>
        <authorList>
            <person name="Hensen N."/>
            <person name="Bonometti L."/>
            <person name="Westerberg I."/>
            <person name="Brannstrom I.O."/>
            <person name="Guillou S."/>
            <person name="Cros-Aarteil S."/>
            <person name="Calhoun S."/>
            <person name="Haridas S."/>
            <person name="Kuo A."/>
            <person name="Mondo S."/>
            <person name="Pangilinan J."/>
            <person name="Riley R."/>
            <person name="LaButti K."/>
            <person name="Andreopoulos B."/>
            <person name="Lipzen A."/>
            <person name="Chen C."/>
            <person name="Yan M."/>
            <person name="Daum C."/>
            <person name="Ng V."/>
            <person name="Clum A."/>
            <person name="Steindorff A."/>
            <person name="Ohm R.A."/>
            <person name="Martin F."/>
            <person name="Silar P."/>
            <person name="Natvig D.O."/>
            <person name="Lalanne C."/>
            <person name="Gautier V."/>
            <person name="Ament-Velasquez S.L."/>
            <person name="Kruys A."/>
            <person name="Hutchinson M.I."/>
            <person name="Powell A.J."/>
            <person name="Barry K."/>
            <person name="Miller A.N."/>
            <person name="Grigoriev I.V."/>
            <person name="Debuchy R."/>
            <person name="Gladieux P."/>
            <person name="Hiltunen Thoren M."/>
            <person name="Johannesson H."/>
        </authorList>
    </citation>
    <scope>NUCLEOTIDE SEQUENCE</scope>
    <source>
        <strain evidence="2">FGSC 1904</strain>
    </source>
</reference>
<dbReference type="Proteomes" id="UP001281003">
    <property type="component" value="Unassembled WGS sequence"/>
</dbReference>
<evidence type="ECO:0000313" key="2">
    <source>
        <dbReference type="EMBL" id="KAK3402812.1"/>
    </source>
</evidence>
<sequence length="470" mass="53987">MGCLRCALIRPFQILRRDFLFKSTTLRQHCCAVSLSQLLDSSALFTTITFASIEIFGGCQTHSLRVSQLPYTLDIEIHDEMAPVNERHFSYDSVSLLNASTHIRLLELCPVPAKNDELYCKLYTAPITNLPRYSAVSYAWGDNAQTHTIRIVDSDQAQTLTEEGLGYNPESFSVLPITSSLNTCLRQFRTYKELRLTPLWIDQICINQDDNVEKSCQIQLMGQIYSSARQVYAWLGLDADGSDEVIQAFCQVAEHMWDSGLFGNDHRTTNWFPAPRAIFFNHIHKPEVQDLLWKVIPILEPLLREKKILAWYKRTWFSRVWTIQEFCLNPYTFFVCGDRAVLDEVVLLVWEIFHILLAFKNGGRFRDAFKTSHPEILSLMDSLSANLIPPPMQHLFETKVSWKRGKRTSMRDLLEVVSTRLDLGENRLDILSTKYRDRVYGLLGLAYLGVRRLGIVPTPSHKRGGKIFLG</sequence>
<proteinExistence type="predicted"/>
<protein>
    <submittedName>
        <fullName evidence="2">Heterokaryon incompatibility protein-domain-containing protein</fullName>
    </submittedName>
</protein>
<dbReference type="AlphaFoldDB" id="A0AAE0PN40"/>
<name>A0AAE0PN40_SORBR</name>
<evidence type="ECO:0000259" key="1">
    <source>
        <dbReference type="Pfam" id="PF06985"/>
    </source>
</evidence>
<keyword evidence="3" id="KW-1185">Reference proteome</keyword>
<accession>A0AAE0PN40</accession>
<dbReference type="EMBL" id="JAUTDP010000001">
    <property type="protein sequence ID" value="KAK3402812.1"/>
    <property type="molecule type" value="Genomic_DNA"/>
</dbReference>
<dbReference type="Pfam" id="PF06985">
    <property type="entry name" value="HET"/>
    <property type="match status" value="1"/>
</dbReference>
<dbReference type="PANTHER" id="PTHR24148:SF73">
    <property type="entry name" value="HET DOMAIN PROTEIN (AFU_ORTHOLOGUE AFUA_8G01020)"/>
    <property type="match status" value="1"/>
</dbReference>